<dbReference type="FunFam" id="3.15.20.10:FF:000001">
    <property type="entry name" value="Phospholipid transfer protein"/>
    <property type="match status" value="1"/>
</dbReference>
<dbReference type="GO" id="GO:0008289">
    <property type="term" value="F:lipid binding"/>
    <property type="evidence" value="ECO:0007669"/>
    <property type="project" value="InterPro"/>
</dbReference>
<comment type="caution">
    <text evidence="11">The sequence shown here is derived from an EMBL/GenBank/DDBJ whole genome shotgun (WGS) entry which is preliminary data.</text>
</comment>
<accession>A0A8T2NI42</accession>
<feature type="domain" description="Lipid-binding serum glycoprotein C-terminal" evidence="10">
    <location>
        <begin position="263"/>
        <end position="466"/>
    </location>
</feature>
<proteinExistence type="inferred from homology"/>
<feature type="signal peptide" evidence="8">
    <location>
        <begin position="1"/>
        <end position="18"/>
    </location>
</feature>
<dbReference type="InterPro" id="IPR030675">
    <property type="entry name" value="BPI/LBP"/>
</dbReference>
<dbReference type="PIRSF" id="PIRSF002417">
    <property type="entry name" value="Lipid_binding_protein"/>
    <property type="match status" value="1"/>
</dbReference>
<dbReference type="SMART" id="SM00329">
    <property type="entry name" value="BPI2"/>
    <property type="match status" value="1"/>
</dbReference>
<evidence type="ECO:0000256" key="2">
    <source>
        <dbReference type="ARBA" id="ARBA00007292"/>
    </source>
</evidence>
<comment type="domain">
    <text evidence="7">The N-terminal region may be exposed to the interior of the granule, whereas the C-terminal portion may be embedded in the membrane. During phagocytosis and degranulation, proteases may be released and activated and cleave BPI at the junction of the N- and C-terminal portions of the molecule, providing controlled release of the N-terminal antibacterial fragment when bacteria are ingested.</text>
</comment>
<dbReference type="GO" id="GO:0005615">
    <property type="term" value="C:extracellular space"/>
    <property type="evidence" value="ECO:0007669"/>
    <property type="project" value="UniProtKB-UniRule"/>
</dbReference>
<dbReference type="InterPro" id="IPR017943">
    <property type="entry name" value="Bactericidal_perm-incr_a/b_dom"/>
</dbReference>
<comment type="subcellular location">
    <subcellularLocation>
        <location evidence="1 7">Secreted</location>
    </subcellularLocation>
</comment>
<dbReference type="FunFam" id="3.15.10.10:FF:000001">
    <property type="entry name" value="phospholipid transfer protein-like"/>
    <property type="match status" value="1"/>
</dbReference>
<feature type="domain" description="Lipid-binding serum glycoprotein N-terminal" evidence="9">
    <location>
        <begin position="26"/>
        <end position="248"/>
    </location>
</feature>
<evidence type="ECO:0000259" key="9">
    <source>
        <dbReference type="SMART" id="SM00328"/>
    </source>
</evidence>
<dbReference type="Gene3D" id="3.15.20.10">
    <property type="entry name" value="Bactericidal permeability-increasing protein, domain 2"/>
    <property type="match status" value="1"/>
</dbReference>
<evidence type="ECO:0000256" key="6">
    <source>
        <dbReference type="PIRSR" id="PIRSR002417-50"/>
    </source>
</evidence>
<keyword evidence="7" id="KW-0929">Antimicrobial</keyword>
<dbReference type="Proteomes" id="UP000824540">
    <property type="component" value="Unassembled WGS sequence"/>
</dbReference>
<dbReference type="GO" id="GO:0050829">
    <property type="term" value="P:defense response to Gram-negative bacterium"/>
    <property type="evidence" value="ECO:0007669"/>
    <property type="project" value="UniProtKB-UniRule"/>
</dbReference>
<dbReference type="InterPro" id="IPR001124">
    <property type="entry name" value="Lipid-bd_serum_glycop_C"/>
</dbReference>
<keyword evidence="4 6" id="KW-1015">Disulfide bond</keyword>
<keyword evidence="7" id="KW-0044">Antibiotic</keyword>
<protein>
    <recommendedName>
        <fullName evidence="7">Bactericidal permeability-increasing protein</fullName>
        <shortName evidence="7">BPI</shortName>
    </recommendedName>
</protein>
<name>A0A8T2NI42_9TELE</name>
<dbReference type="InterPro" id="IPR017942">
    <property type="entry name" value="Lipid-bd_serum_glycop_N"/>
</dbReference>
<dbReference type="Pfam" id="PF02886">
    <property type="entry name" value="LBP_BPI_CETP_C"/>
    <property type="match status" value="1"/>
</dbReference>
<dbReference type="PANTHER" id="PTHR10504:SF132">
    <property type="entry name" value="BACTERICIDAL PERMEABILITY-INCREASING PROTEIN"/>
    <property type="match status" value="1"/>
</dbReference>
<evidence type="ECO:0000256" key="1">
    <source>
        <dbReference type="ARBA" id="ARBA00004613"/>
    </source>
</evidence>
<dbReference type="Gene3D" id="3.15.10.10">
    <property type="entry name" value="Bactericidal permeability-increasing protein, domain 1"/>
    <property type="match status" value="1"/>
</dbReference>
<comment type="subunit">
    <text evidence="7">Monomer. Homodimer; disulfide-linked.</text>
</comment>
<evidence type="ECO:0000313" key="11">
    <source>
        <dbReference type="EMBL" id="KAG9339684.1"/>
    </source>
</evidence>
<evidence type="ECO:0000256" key="7">
    <source>
        <dbReference type="RuleBase" id="RU369039"/>
    </source>
</evidence>
<keyword evidence="7" id="KW-0399">Innate immunity</keyword>
<evidence type="ECO:0000256" key="8">
    <source>
        <dbReference type="SAM" id="SignalP"/>
    </source>
</evidence>
<dbReference type="EMBL" id="JAFBMS010000051">
    <property type="protein sequence ID" value="KAG9339684.1"/>
    <property type="molecule type" value="Genomic_DNA"/>
</dbReference>
<feature type="chain" id="PRO_5035797382" description="Bactericidal permeability-increasing protein" evidence="8">
    <location>
        <begin position="19"/>
        <end position="474"/>
    </location>
</feature>
<evidence type="ECO:0000256" key="5">
    <source>
        <dbReference type="ARBA" id="ARBA00023180"/>
    </source>
</evidence>
<comment type="similarity">
    <text evidence="2">Belongs to the BPI/LBP/Plunc superfamily. BPI/LBP family.</text>
</comment>
<keyword evidence="12" id="KW-1185">Reference proteome</keyword>
<evidence type="ECO:0000256" key="4">
    <source>
        <dbReference type="ARBA" id="ARBA00023157"/>
    </source>
</evidence>
<dbReference type="SUPFAM" id="SSF55394">
    <property type="entry name" value="Bactericidal permeability-increasing protein, BPI"/>
    <property type="match status" value="2"/>
</dbReference>
<dbReference type="PANTHER" id="PTHR10504">
    <property type="entry name" value="BACTERICIDAL PERMEABILITY-INCREASING BPI PROTEIN-RELATED"/>
    <property type="match status" value="1"/>
</dbReference>
<keyword evidence="5 7" id="KW-0325">Glycoprotein</keyword>
<dbReference type="GO" id="GO:0045087">
    <property type="term" value="P:innate immune response"/>
    <property type="evidence" value="ECO:0007669"/>
    <property type="project" value="UniProtKB-UniRule"/>
</dbReference>
<comment type="function">
    <text evidence="7">The cytotoxic action of BPI is limited to many species of Gram-negative bacteria; this specificity may be explained by a strong affinity of the very basic N-terminal half for the negatively charged lipopolysaccharides that are unique to the Gram-negative bacterial outer envelope.</text>
</comment>
<evidence type="ECO:0000256" key="3">
    <source>
        <dbReference type="ARBA" id="ARBA00022525"/>
    </source>
</evidence>
<keyword evidence="3 7" id="KW-0964">Secreted</keyword>
<keyword evidence="7 8" id="KW-0732">Signal</keyword>
<feature type="disulfide bond" evidence="6">
    <location>
        <begin position="152"/>
        <end position="191"/>
    </location>
</feature>
<dbReference type="AlphaFoldDB" id="A0A8T2NI42"/>
<dbReference type="Pfam" id="PF01273">
    <property type="entry name" value="LBP_BPI_CETP"/>
    <property type="match status" value="1"/>
</dbReference>
<evidence type="ECO:0000259" key="10">
    <source>
        <dbReference type="SMART" id="SM00329"/>
    </source>
</evidence>
<reference evidence="11" key="1">
    <citation type="thesis" date="2021" institute="BYU ScholarsArchive" country="Provo, UT, USA">
        <title>Applications of and Algorithms for Genome Assembly and Genomic Analyses with an Emphasis on Marine Teleosts.</title>
        <authorList>
            <person name="Pickett B.D."/>
        </authorList>
    </citation>
    <scope>NUCLEOTIDE SEQUENCE</scope>
    <source>
        <strain evidence="11">HI-2016</strain>
    </source>
</reference>
<keyword evidence="7" id="KW-0391">Immunity</keyword>
<organism evidence="11 12">
    <name type="scientific">Albula glossodonta</name>
    <name type="common">roundjaw bonefish</name>
    <dbReference type="NCBI Taxonomy" id="121402"/>
    <lineage>
        <taxon>Eukaryota</taxon>
        <taxon>Metazoa</taxon>
        <taxon>Chordata</taxon>
        <taxon>Craniata</taxon>
        <taxon>Vertebrata</taxon>
        <taxon>Euteleostomi</taxon>
        <taxon>Actinopterygii</taxon>
        <taxon>Neopterygii</taxon>
        <taxon>Teleostei</taxon>
        <taxon>Albuliformes</taxon>
        <taxon>Albulidae</taxon>
        <taxon>Albula</taxon>
    </lineage>
</organism>
<gene>
    <name evidence="11" type="ORF">JZ751_023330</name>
</gene>
<sequence length="474" mass="51286">MMYLTLLILPCLAAVTLGSNPGIQVALTNKGLQYGARVGADLLQTKITTVPIPQVSGSVSLGPLGSVQYALSEMKVVKVNLPLPTVGFSEGTGVKADLSGLNIAVSGRWNTHYHIIRDGGTFDLAVFRIGTDSVVKLGSDSKGHLSVSSVQCSSSVGDIQISFHGGASFIFKSFVKYFKPEIQSKIQQNICPLFEESIQDVEKYLAGMKVSFQVTPTLLIDMPLVSPPMVQTSNLNLSFKGEFYDVKKHTEPPFVADPFQLPQQDGFMVSLGMSEFTLNSATFAYFSGGKFQINITDKMIPPESPIHLTTTSFGAFVPQLPQMYPNMQMLFHVYATETPMFSFLPDNVTLSLSASAKAYVIEQNSSLVPVFRLDTNASFSGRFLLEGGKLKGSLMLNNVTLTLGASEVGTFQTGTLQYMLRMAMNVAVLPKVNEKLKAGIPLPAIGHVQWVNSMLKVKKGFVAVATDANVSYEG</sequence>
<dbReference type="SMART" id="SM00328">
    <property type="entry name" value="BPI1"/>
    <property type="match status" value="1"/>
</dbReference>
<dbReference type="OrthoDB" id="9938407at2759"/>
<evidence type="ECO:0000313" key="12">
    <source>
        <dbReference type="Proteomes" id="UP000824540"/>
    </source>
</evidence>
<comment type="domain">
    <text evidence="7">The N- and C-terminal barrels adopt an identical fold despite having only 13% of conserved residues.</text>
</comment>
<dbReference type="InterPro" id="IPR032942">
    <property type="entry name" value="BPI/LBP/Plunc"/>
</dbReference>